<evidence type="ECO:0000313" key="2">
    <source>
        <dbReference type="Proteomes" id="UP001596158"/>
    </source>
</evidence>
<dbReference type="RefSeq" id="WP_137600508.1">
    <property type="nucleotide sequence ID" value="NZ_BJDT01000002.1"/>
</dbReference>
<dbReference type="PANTHER" id="PTHR48098">
    <property type="entry name" value="ENTEROCHELIN ESTERASE-RELATED"/>
    <property type="match status" value="1"/>
</dbReference>
<dbReference type="SUPFAM" id="SSF53474">
    <property type="entry name" value="alpha/beta-Hydrolases"/>
    <property type="match status" value="1"/>
</dbReference>
<name>A0ABW1RSB9_9LACO</name>
<dbReference type="InterPro" id="IPR029058">
    <property type="entry name" value="AB_hydrolase_fold"/>
</dbReference>
<proteinExistence type="predicted"/>
<gene>
    <name evidence="1" type="ORF">ACFQGR_02640</name>
</gene>
<accession>A0ABW1RSB9</accession>
<sequence length="243" mass="28053">MAHIQITRFSSTLQTHMNIGVILPDQLPQAPLDTIWLLHGLGENGTCWPTRTTIENLALNYQVAIIMPNVDRSFYMDEINGLPYWTYFTKELMPEMQHLLPLNSHRENNFIIGNSMGGFGALKLGFSHPELFSYVAALSPVINLTDVIPIMPDIKRVFGDEIPEDYLQILAQTAKIDDLKAIKWYRTIGESDFLKPANDQFTHFMTKHQLDDHYHVSPGNHDWFFWEKEMQNVLAWLPLKQNV</sequence>
<evidence type="ECO:0000313" key="1">
    <source>
        <dbReference type="EMBL" id="MFC6178299.1"/>
    </source>
</evidence>
<comment type="caution">
    <text evidence="1">The sequence shown here is derived from an EMBL/GenBank/DDBJ whole genome shotgun (WGS) entry which is preliminary data.</text>
</comment>
<protein>
    <submittedName>
        <fullName evidence="1">Alpha/beta hydrolase</fullName>
    </submittedName>
</protein>
<keyword evidence="1" id="KW-0378">Hydrolase</keyword>
<dbReference type="Proteomes" id="UP001596158">
    <property type="component" value="Unassembled WGS sequence"/>
</dbReference>
<dbReference type="EMBL" id="JBHSSG010000008">
    <property type="protein sequence ID" value="MFC6178299.1"/>
    <property type="molecule type" value="Genomic_DNA"/>
</dbReference>
<dbReference type="InterPro" id="IPR000801">
    <property type="entry name" value="Esterase-like"/>
</dbReference>
<dbReference type="PANTHER" id="PTHR48098:SF1">
    <property type="entry name" value="DIACYLGLYCEROL ACYLTRANSFERASE_MYCOLYLTRANSFERASE AG85A"/>
    <property type="match status" value="1"/>
</dbReference>
<keyword evidence="2" id="KW-1185">Reference proteome</keyword>
<dbReference type="Gene3D" id="3.40.50.1820">
    <property type="entry name" value="alpha/beta hydrolase"/>
    <property type="match status" value="1"/>
</dbReference>
<reference evidence="2" key="1">
    <citation type="journal article" date="2019" name="Int. J. Syst. Evol. Microbiol.">
        <title>The Global Catalogue of Microorganisms (GCM) 10K type strain sequencing project: providing services to taxonomists for standard genome sequencing and annotation.</title>
        <authorList>
            <consortium name="The Broad Institute Genomics Platform"/>
            <consortium name="The Broad Institute Genome Sequencing Center for Infectious Disease"/>
            <person name="Wu L."/>
            <person name="Ma J."/>
        </authorList>
    </citation>
    <scope>NUCLEOTIDE SEQUENCE [LARGE SCALE GENOMIC DNA]</scope>
    <source>
        <strain evidence="2">CCM 8924</strain>
    </source>
</reference>
<dbReference type="Pfam" id="PF00756">
    <property type="entry name" value="Esterase"/>
    <property type="match status" value="1"/>
</dbReference>
<dbReference type="GO" id="GO:0016787">
    <property type="term" value="F:hydrolase activity"/>
    <property type="evidence" value="ECO:0007669"/>
    <property type="project" value="UniProtKB-KW"/>
</dbReference>
<dbReference type="InterPro" id="IPR050583">
    <property type="entry name" value="Mycobacterial_A85_antigen"/>
</dbReference>
<organism evidence="1 2">
    <name type="scientific">Weissella sagaensis</name>
    <dbReference type="NCBI Taxonomy" id="2559928"/>
    <lineage>
        <taxon>Bacteria</taxon>
        <taxon>Bacillati</taxon>
        <taxon>Bacillota</taxon>
        <taxon>Bacilli</taxon>
        <taxon>Lactobacillales</taxon>
        <taxon>Lactobacillaceae</taxon>
        <taxon>Weissella</taxon>
    </lineage>
</organism>